<dbReference type="Pfam" id="PF14246">
    <property type="entry name" value="TetR_C_7"/>
    <property type="match status" value="1"/>
</dbReference>
<proteinExistence type="predicted"/>
<keyword evidence="3" id="KW-1185">Reference proteome</keyword>
<dbReference type="KEGG" id="ahg:AHOG_03175"/>
<organism evidence="2 3">
    <name type="scientific">Actinoalloteichus hoggarensis</name>
    <dbReference type="NCBI Taxonomy" id="1470176"/>
    <lineage>
        <taxon>Bacteria</taxon>
        <taxon>Bacillati</taxon>
        <taxon>Actinomycetota</taxon>
        <taxon>Actinomycetes</taxon>
        <taxon>Pseudonocardiales</taxon>
        <taxon>Pseudonocardiaceae</taxon>
        <taxon>Actinoalloteichus</taxon>
    </lineage>
</organism>
<dbReference type="OrthoDB" id="7186128at2"/>
<dbReference type="Proteomes" id="UP000204221">
    <property type="component" value="Chromosome"/>
</dbReference>
<name>A0A221VXR9_9PSEU</name>
<sequence length="68" mass="7516">MEILRERGLLTVPDARPAAHHFAGLLLWTPRNQTMFAVAALPVDEDELDRLVVAGSGAFLRSCQREDA</sequence>
<evidence type="ECO:0000313" key="2">
    <source>
        <dbReference type="EMBL" id="ASO18293.1"/>
    </source>
</evidence>
<gene>
    <name evidence="2" type="ORF">AHOG_03175</name>
</gene>
<dbReference type="EMBL" id="CP022521">
    <property type="protein sequence ID" value="ASO18293.1"/>
    <property type="molecule type" value="Genomic_DNA"/>
</dbReference>
<protein>
    <recommendedName>
        <fullName evidence="1">Transcriptional regulator TetR C-terminal Proteobacteria type domain-containing protein</fullName>
    </recommendedName>
</protein>
<reference evidence="2 3" key="1">
    <citation type="submission" date="2017-07" db="EMBL/GenBank/DDBJ databases">
        <title>Complete genome sequence of Actinoalloteichus hoggarensis DSM 45943, type strain of Actinoalloteichus hoggarensis.</title>
        <authorList>
            <person name="Ruckert C."/>
            <person name="Nouioui I."/>
            <person name="Willmese J."/>
            <person name="van Wezel G."/>
            <person name="Klenk H.-P."/>
            <person name="Kalinowski J."/>
            <person name="Zotchev S.B."/>
        </authorList>
    </citation>
    <scope>NUCLEOTIDE SEQUENCE [LARGE SCALE GENOMIC DNA]</scope>
    <source>
        <strain evidence="2 3">DSM 45943</strain>
    </source>
</reference>
<feature type="domain" description="Transcriptional regulator TetR C-terminal Proteobacteria type" evidence="1">
    <location>
        <begin position="4"/>
        <end position="61"/>
    </location>
</feature>
<evidence type="ECO:0000259" key="1">
    <source>
        <dbReference type="Pfam" id="PF14246"/>
    </source>
</evidence>
<dbReference type="InterPro" id="IPR039536">
    <property type="entry name" value="TetR_C_Proteobacteria"/>
</dbReference>
<evidence type="ECO:0000313" key="3">
    <source>
        <dbReference type="Proteomes" id="UP000204221"/>
    </source>
</evidence>
<dbReference type="AlphaFoldDB" id="A0A221VXR9"/>
<dbReference type="Gene3D" id="1.10.357.10">
    <property type="entry name" value="Tetracycline Repressor, domain 2"/>
    <property type="match status" value="1"/>
</dbReference>
<accession>A0A221VXR9</accession>